<protein>
    <submittedName>
        <fullName evidence="1">Uncharacterized protein</fullName>
    </submittedName>
</protein>
<organism evidence="1">
    <name type="scientific">Fagus sylvatica</name>
    <name type="common">Beechnut</name>
    <dbReference type="NCBI Taxonomy" id="28930"/>
    <lineage>
        <taxon>Eukaryota</taxon>
        <taxon>Viridiplantae</taxon>
        <taxon>Streptophyta</taxon>
        <taxon>Embryophyta</taxon>
        <taxon>Tracheophyta</taxon>
        <taxon>Spermatophyta</taxon>
        <taxon>Magnoliopsida</taxon>
        <taxon>eudicotyledons</taxon>
        <taxon>Gunneridae</taxon>
        <taxon>Pentapetalae</taxon>
        <taxon>rosids</taxon>
        <taxon>fabids</taxon>
        <taxon>Fagales</taxon>
        <taxon>Fagaceae</taxon>
        <taxon>Fagus</taxon>
    </lineage>
</organism>
<evidence type="ECO:0000313" key="1">
    <source>
        <dbReference type="EMBL" id="SPD28958.1"/>
    </source>
</evidence>
<dbReference type="AlphaFoldDB" id="A0A2N9IWK7"/>
<name>A0A2N9IWK7_FAGSY</name>
<proteinExistence type="predicted"/>
<reference evidence="1" key="1">
    <citation type="submission" date="2018-02" db="EMBL/GenBank/DDBJ databases">
        <authorList>
            <person name="Cohen D.B."/>
            <person name="Kent A.D."/>
        </authorList>
    </citation>
    <scope>NUCLEOTIDE SEQUENCE</scope>
</reference>
<accession>A0A2N9IWK7</accession>
<dbReference type="EMBL" id="OIVN01006252">
    <property type="protein sequence ID" value="SPD28958.1"/>
    <property type="molecule type" value="Genomic_DNA"/>
</dbReference>
<gene>
    <name evidence="1" type="ORF">FSB_LOCUS56840</name>
</gene>
<sequence length="164" mass="18366">MMNCQRPMGIMQKLLLNILANCSDVAYVSCYLKLRKVVKSKDKAEISNERKVVSISKKKGMKTDATISIAIEYKQAPIFQLGTTVILLCKLSMEENKHHKKTSSTDKLNILADLTESEGEIYYDDTDESGNSDFEDDMNISLKTNDEAIGFCGDEGHLEICSKL</sequence>